<dbReference type="KEGG" id="ter:Tery_4555"/>
<feature type="domain" description="Transposase Helix-turn-helix" evidence="1">
    <location>
        <begin position="155"/>
        <end position="205"/>
    </location>
</feature>
<name>Q10W43_TRIEI</name>
<dbReference type="eggNOG" id="COG5659">
    <property type="taxonomic scope" value="Bacteria"/>
</dbReference>
<organism evidence="2">
    <name type="scientific">Trichodesmium erythraeum (strain IMS101)</name>
    <dbReference type="NCBI Taxonomy" id="203124"/>
    <lineage>
        <taxon>Bacteria</taxon>
        <taxon>Bacillati</taxon>
        <taxon>Cyanobacteriota</taxon>
        <taxon>Cyanophyceae</taxon>
        <taxon>Oscillatoriophycideae</taxon>
        <taxon>Oscillatoriales</taxon>
        <taxon>Microcoleaceae</taxon>
        <taxon>Trichodesmium</taxon>
    </lineage>
</organism>
<evidence type="ECO:0000259" key="1">
    <source>
        <dbReference type="Pfam" id="PF13613"/>
    </source>
</evidence>
<accession>Q10W43</accession>
<dbReference type="EMBL" id="CP000393">
    <property type="protein sequence ID" value="ABG53531.1"/>
    <property type="molecule type" value="Genomic_DNA"/>
</dbReference>
<evidence type="ECO:0000313" key="2">
    <source>
        <dbReference type="EMBL" id="ABG53531.1"/>
    </source>
</evidence>
<dbReference type="HOGENOM" id="CLU_1115377_0_0_3"/>
<gene>
    <name evidence="2" type="ordered locus">Tery_4555</name>
</gene>
<dbReference type="AlphaFoldDB" id="Q10W43"/>
<protein>
    <recommendedName>
        <fullName evidence="1">Transposase Helix-turn-helix domain-containing protein</fullName>
    </recommendedName>
</protein>
<reference evidence="2" key="1">
    <citation type="submission" date="2006-06" db="EMBL/GenBank/DDBJ databases">
        <title>Complete sequence of Trichodesmium erythraeum IMS101.</title>
        <authorList>
            <consortium name="US DOE Joint Genome Institute"/>
            <person name="Copeland A."/>
            <person name="Lucas S."/>
            <person name="Lapidus A."/>
            <person name="Barry K."/>
            <person name="Detter J.C."/>
            <person name="Glavina del Rio T."/>
            <person name="Hammon N."/>
            <person name="Israni S."/>
            <person name="Dalin E."/>
            <person name="Tice H."/>
            <person name="Pitluck S."/>
            <person name="Kiss H."/>
            <person name="Munk A.C."/>
            <person name="Brettin T."/>
            <person name="Bruce D."/>
            <person name="Han C."/>
            <person name="Tapia R."/>
            <person name="Gilna P."/>
            <person name="Schmutz J."/>
            <person name="Larimer F."/>
            <person name="Land M."/>
            <person name="Hauser L."/>
            <person name="Kyrpides N."/>
            <person name="Kim E."/>
            <person name="Richardson P."/>
        </authorList>
    </citation>
    <scope>NUCLEOTIDE SEQUENCE [LARGE SCALE GENOMIC DNA]</scope>
    <source>
        <strain evidence="2">IMS101</strain>
    </source>
</reference>
<dbReference type="Pfam" id="PF13613">
    <property type="entry name" value="HTH_Tnp_4"/>
    <property type="match status" value="1"/>
</dbReference>
<proteinExistence type="predicted"/>
<dbReference type="InterPro" id="IPR027805">
    <property type="entry name" value="Transposase_HTH_dom"/>
</dbReference>
<sequence>MKETTSVAMPSCFHRWCDRFNNVFKTKAQKTGFREYIGGLLLRKRSKKLVSNCQQHCRSHVPQITAFSSSSKLDISKIKNKVKLSKPFIYKVSQMNPTLEYIYNHPKETKRIIGITYEQLIKLIAKAQIIESEKKKAIAKTEKRLIKAGGVRKKNLTKEEEIILTLFYLHQIPTFQTLGINFGISESSANNIFHYWIDILRELLPASLLEQVKKKENELEWVKEILTELELIVDSTEQSRERPSEYKDQ</sequence>